<evidence type="ECO:0000313" key="3">
    <source>
        <dbReference type="Proteomes" id="UP000028990"/>
    </source>
</evidence>
<protein>
    <submittedName>
        <fullName evidence="2">Uncharacterized protein</fullName>
    </submittedName>
</protein>
<feature type="region of interest" description="Disordered" evidence="1">
    <location>
        <begin position="26"/>
        <end position="144"/>
    </location>
</feature>
<dbReference type="Proteomes" id="UP000028990">
    <property type="component" value="Unassembled WGS sequence"/>
</dbReference>
<evidence type="ECO:0000256" key="1">
    <source>
        <dbReference type="SAM" id="MobiDB-lite"/>
    </source>
</evidence>
<evidence type="ECO:0000313" key="2">
    <source>
        <dbReference type="EMBL" id="KFO36210.1"/>
    </source>
</evidence>
<reference evidence="2 3" key="1">
    <citation type="submission" date="2013-11" db="EMBL/GenBank/DDBJ databases">
        <title>The Damaraland mole rat (Fukomys damarensis) genome and evolution of African mole rats.</title>
        <authorList>
            <person name="Gladyshev V.N."/>
            <person name="Fang X."/>
        </authorList>
    </citation>
    <scope>NUCLEOTIDE SEQUENCE [LARGE SCALE GENOMIC DNA]</scope>
    <source>
        <tissue evidence="2">Liver</tissue>
    </source>
</reference>
<accession>A0A091E119</accession>
<keyword evidence="3" id="KW-1185">Reference proteome</keyword>
<feature type="compositionally biased region" description="Pro residues" evidence="1">
    <location>
        <begin position="87"/>
        <end position="108"/>
    </location>
</feature>
<gene>
    <name evidence="2" type="ORF">H920_02422</name>
</gene>
<name>A0A091E119_FUKDA</name>
<feature type="region of interest" description="Disordered" evidence="1">
    <location>
        <begin position="1"/>
        <end position="20"/>
    </location>
</feature>
<sequence>MDGEAARLGPPTAPPPQGQAWMAQFLPQGMDACLQEEGTDHQRPPLSPKITDSEPSTSDSRSSPTLFLSSEEPGPCTATQPVSPVSPCKPAPSPPGLPVPAGCSPPAPITGLGLGVTSSPDATPRAPGNENPEKDPGVQDPFLGPNVGDLLAELRTMNSHLGVIARALTKLASALGPQPPVDTQDAN</sequence>
<proteinExistence type="predicted"/>
<feature type="compositionally biased region" description="Low complexity" evidence="1">
    <location>
        <begin position="53"/>
        <end position="65"/>
    </location>
</feature>
<dbReference type="EMBL" id="KN121537">
    <property type="protein sequence ID" value="KFO36210.1"/>
    <property type="molecule type" value="Genomic_DNA"/>
</dbReference>
<organism evidence="2 3">
    <name type="scientific">Fukomys damarensis</name>
    <name type="common">Damaraland mole rat</name>
    <name type="synonym">Cryptomys damarensis</name>
    <dbReference type="NCBI Taxonomy" id="885580"/>
    <lineage>
        <taxon>Eukaryota</taxon>
        <taxon>Metazoa</taxon>
        <taxon>Chordata</taxon>
        <taxon>Craniata</taxon>
        <taxon>Vertebrata</taxon>
        <taxon>Euteleostomi</taxon>
        <taxon>Mammalia</taxon>
        <taxon>Eutheria</taxon>
        <taxon>Euarchontoglires</taxon>
        <taxon>Glires</taxon>
        <taxon>Rodentia</taxon>
        <taxon>Hystricomorpha</taxon>
        <taxon>Bathyergidae</taxon>
        <taxon>Fukomys</taxon>
    </lineage>
</organism>
<dbReference type="AlphaFoldDB" id="A0A091E119"/>